<accession>A0A382NZR7</accession>
<sequence>KITKIKTASGQKYKVGGTPLQNQARIYTDRDHLKFINVPKIVLGLSYLMTANSDHKSKGKAFLTFTTDRSVRLWVCRDSRGDHMKKGKAPKWLSDNFERMETRIETNEANMGFFILYRGKKDLPKGRCTLGGNADPPAVGQMNNYVVLFAAAIDGDQKQNLSAQMPIRLSQLWGWIKTR</sequence>
<name>A0A382NZR7_9ZZZZ</name>
<organism evidence="1">
    <name type="scientific">marine metagenome</name>
    <dbReference type="NCBI Taxonomy" id="408172"/>
    <lineage>
        <taxon>unclassified sequences</taxon>
        <taxon>metagenomes</taxon>
        <taxon>ecological metagenomes</taxon>
    </lineage>
</organism>
<dbReference type="AlphaFoldDB" id="A0A382NZR7"/>
<reference evidence="1" key="1">
    <citation type="submission" date="2018-05" db="EMBL/GenBank/DDBJ databases">
        <authorList>
            <person name="Lanie J.A."/>
            <person name="Ng W.-L."/>
            <person name="Kazmierczak K.M."/>
            <person name="Andrzejewski T.M."/>
            <person name="Davidsen T.M."/>
            <person name="Wayne K.J."/>
            <person name="Tettelin H."/>
            <person name="Glass J.I."/>
            <person name="Rusch D."/>
            <person name="Podicherti R."/>
            <person name="Tsui H.-C.T."/>
            <person name="Winkler M.E."/>
        </authorList>
    </citation>
    <scope>NUCLEOTIDE SEQUENCE</scope>
</reference>
<gene>
    <name evidence="1" type="ORF">METZ01_LOCUS317925</name>
</gene>
<dbReference type="EMBL" id="UINC01103012">
    <property type="protein sequence ID" value="SVC65071.1"/>
    <property type="molecule type" value="Genomic_DNA"/>
</dbReference>
<proteinExistence type="predicted"/>
<evidence type="ECO:0000313" key="1">
    <source>
        <dbReference type="EMBL" id="SVC65071.1"/>
    </source>
</evidence>
<protein>
    <submittedName>
        <fullName evidence="1">Uncharacterized protein</fullName>
    </submittedName>
</protein>
<feature type="non-terminal residue" evidence="1">
    <location>
        <position position="1"/>
    </location>
</feature>